<dbReference type="SFLD" id="SFLDG01386">
    <property type="entry name" value="main_SPASM_domain-containing"/>
    <property type="match status" value="1"/>
</dbReference>
<evidence type="ECO:0000256" key="1">
    <source>
        <dbReference type="ARBA" id="ARBA00022691"/>
    </source>
</evidence>
<dbReference type="Proteomes" id="UP000649573">
    <property type="component" value="Unassembled WGS sequence"/>
</dbReference>
<evidence type="ECO:0000313" key="6">
    <source>
        <dbReference type="EMBL" id="GGU66949.1"/>
    </source>
</evidence>
<dbReference type="NCBIfam" id="TIGR04269">
    <property type="entry name" value="SAM_SPASM_FxsB"/>
    <property type="match status" value="1"/>
</dbReference>
<evidence type="ECO:0000256" key="2">
    <source>
        <dbReference type="ARBA" id="ARBA00022723"/>
    </source>
</evidence>
<gene>
    <name evidence="6" type="ORF">GCM10010178_68430</name>
</gene>
<organism evidence="6 7">
    <name type="scientific">Lentzea flava</name>
    <dbReference type="NCBI Taxonomy" id="103732"/>
    <lineage>
        <taxon>Bacteria</taxon>
        <taxon>Bacillati</taxon>
        <taxon>Actinomycetota</taxon>
        <taxon>Actinomycetes</taxon>
        <taxon>Pseudonocardiales</taxon>
        <taxon>Pseudonocardiaceae</taxon>
        <taxon>Lentzea</taxon>
    </lineage>
</organism>
<sequence>MYCLSIGHLGDRHPLGWERFVAKIEGAMESGAPFRQFILKVHGRCDLACDHCYVYTKADQRWRLRDRMMSREIVDHVARRMAAHVRTHGLSSVDVVLHGGEPLLAGRNHLEYCVRSIRDACAGCDVRFGLQTNGMLLSSSFLSLFASLGVRVGVSVDGYQEAHDRHRRRHDGSGSFDAVAAALAELREWPEVYAGLLCTVDLANDPVRTYEALLEFSPPAVDFLLPNGNWSSPPPGRGPRGTPYADWLVAVFDRWYPAVPQETTVRLFTEIITVLLGGWSRVEGIGTTPHAMIVVETDGSIELSDMVSTAFDGAGATGLNVARDDFDTAARHPAVRAARTGVPPPACRDCELRRVCGGGSYAHRYREGAGFDGPSVYCLDLFRLISHVRDRVGRDVALLAGRSG</sequence>
<evidence type="ECO:0000256" key="3">
    <source>
        <dbReference type="ARBA" id="ARBA00023004"/>
    </source>
</evidence>
<dbReference type="Pfam" id="PF04055">
    <property type="entry name" value="Radical_SAM"/>
    <property type="match status" value="1"/>
</dbReference>
<dbReference type="SFLD" id="SFLDG01072">
    <property type="entry name" value="dehydrogenase_like"/>
    <property type="match status" value="1"/>
</dbReference>
<keyword evidence="3" id="KW-0408">Iron</keyword>
<dbReference type="SUPFAM" id="SSF102114">
    <property type="entry name" value="Radical SAM enzymes"/>
    <property type="match status" value="1"/>
</dbReference>
<protein>
    <submittedName>
        <fullName evidence="6">Radical SAM protein</fullName>
    </submittedName>
</protein>
<keyword evidence="7" id="KW-1185">Reference proteome</keyword>
<dbReference type="SFLD" id="SFLDS00029">
    <property type="entry name" value="Radical_SAM"/>
    <property type="match status" value="1"/>
</dbReference>
<evidence type="ECO:0000256" key="4">
    <source>
        <dbReference type="ARBA" id="ARBA00023014"/>
    </source>
</evidence>
<feature type="domain" description="Radical SAM core" evidence="5">
    <location>
        <begin position="29"/>
        <end position="281"/>
    </location>
</feature>
<accession>A0ABQ2V3R9</accession>
<dbReference type="CDD" id="cd01335">
    <property type="entry name" value="Radical_SAM"/>
    <property type="match status" value="1"/>
</dbReference>
<dbReference type="PANTHER" id="PTHR43273">
    <property type="entry name" value="ANAEROBIC SULFATASE-MATURATING ENZYME HOMOLOG ASLB-RELATED"/>
    <property type="match status" value="1"/>
</dbReference>
<keyword evidence="4" id="KW-0411">Iron-sulfur</keyword>
<keyword evidence="2" id="KW-0479">Metal-binding</keyword>
<evidence type="ECO:0000259" key="5">
    <source>
        <dbReference type="PROSITE" id="PS51918"/>
    </source>
</evidence>
<proteinExistence type="predicted"/>
<comment type="caution">
    <text evidence="6">The sequence shown here is derived from an EMBL/GenBank/DDBJ whole genome shotgun (WGS) entry which is preliminary data.</text>
</comment>
<keyword evidence="1" id="KW-0949">S-adenosyl-L-methionine</keyword>
<dbReference type="InterPro" id="IPR013785">
    <property type="entry name" value="Aldolase_TIM"/>
</dbReference>
<reference evidence="7" key="1">
    <citation type="journal article" date="2019" name="Int. J. Syst. Evol. Microbiol.">
        <title>The Global Catalogue of Microorganisms (GCM) 10K type strain sequencing project: providing services to taxonomists for standard genome sequencing and annotation.</title>
        <authorList>
            <consortium name="The Broad Institute Genomics Platform"/>
            <consortium name="The Broad Institute Genome Sequencing Center for Infectious Disease"/>
            <person name="Wu L."/>
            <person name="Ma J."/>
        </authorList>
    </citation>
    <scope>NUCLEOTIDE SEQUENCE [LARGE SCALE GENOMIC DNA]</scope>
    <source>
        <strain evidence="7">JCM 3296</strain>
    </source>
</reference>
<dbReference type="InterPro" id="IPR058240">
    <property type="entry name" value="rSAM_sf"/>
</dbReference>
<dbReference type="Gene3D" id="3.20.20.70">
    <property type="entry name" value="Aldolase class I"/>
    <property type="match status" value="1"/>
</dbReference>
<dbReference type="InterPro" id="IPR023867">
    <property type="entry name" value="Sulphatase_maturase_rSAM"/>
</dbReference>
<evidence type="ECO:0000313" key="7">
    <source>
        <dbReference type="Proteomes" id="UP000649573"/>
    </source>
</evidence>
<dbReference type="InterPro" id="IPR026335">
    <property type="entry name" value="rSAM_SPASM_FxsB"/>
</dbReference>
<dbReference type="InterPro" id="IPR007197">
    <property type="entry name" value="rSAM"/>
</dbReference>
<dbReference type="SFLD" id="SFLDG01067">
    <property type="entry name" value="SPASM/twitch_domain_containing"/>
    <property type="match status" value="1"/>
</dbReference>
<dbReference type="PANTHER" id="PTHR43273:SF8">
    <property type="entry name" value="RADICAL SAM DOMAIN PROTEIN"/>
    <property type="match status" value="1"/>
</dbReference>
<dbReference type="PROSITE" id="PS51918">
    <property type="entry name" value="RADICAL_SAM"/>
    <property type="match status" value="1"/>
</dbReference>
<name>A0ABQ2V3R9_9PSEU</name>
<dbReference type="EMBL" id="BMRE01000042">
    <property type="protein sequence ID" value="GGU66949.1"/>
    <property type="molecule type" value="Genomic_DNA"/>
</dbReference>